<name>A0ABW8X097_9CYAN</name>
<reference evidence="3 4" key="1">
    <citation type="submission" date="2024-07" db="EMBL/GenBank/DDBJ databases">
        <authorList>
            <person name="Tripathy S."/>
        </authorList>
    </citation>
    <scope>NUCLEOTIDE SEQUENCE [LARGE SCALE GENOMIC DNA]</scope>
    <source>
        <strain evidence="3 4">VB-61278_2</strain>
    </source>
</reference>
<dbReference type="Pfam" id="PF19266">
    <property type="entry name" value="CIS_tube"/>
    <property type="match status" value="1"/>
</dbReference>
<feature type="compositionally biased region" description="Polar residues" evidence="1">
    <location>
        <begin position="178"/>
        <end position="207"/>
    </location>
</feature>
<gene>
    <name evidence="3" type="ORF">AB0759_40060</name>
</gene>
<dbReference type="RefSeq" id="WP_050046721.1">
    <property type="nucleotide sequence ID" value="NZ_JBFQGM010000029.1"/>
</dbReference>
<dbReference type="EMBL" id="JBFQGM010000029">
    <property type="protein sequence ID" value="MFL9466784.1"/>
    <property type="molecule type" value="Genomic_DNA"/>
</dbReference>
<evidence type="ECO:0000256" key="1">
    <source>
        <dbReference type="SAM" id="MobiDB-lite"/>
    </source>
</evidence>
<dbReference type="Proteomes" id="UP001628874">
    <property type="component" value="Unassembled WGS sequence"/>
</dbReference>
<evidence type="ECO:0000259" key="2">
    <source>
        <dbReference type="Pfam" id="PF19266"/>
    </source>
</evidence>
<feature type="domain" description="Contractile injection system tube protein N-terminal" evidence="2">
    <location>
        <begin position="3"/>
        <end position="154"/>
    </location>
</feature>
<protein>
    <recommendedName>
        <fullName evidence="2">Contractile injection system tube protein N-terminal domain-containing protein</fullName>
    </recommendedName>
</protein>
<accession>A0ABW8X097</accession>
<keyword evidence="4" id="KW-1185">Reference proteome</keyword>
<dbReference type="InterPro" id="IPR045361">
    <property type="entry name" value="CIS_tube_prot_N"/>
</dbReference>
<sequence>MALEKAILKVVSGDPLSDPSAKDIKFMFNPTEMSFTRSSSWDYDRGARGHGLLPKANFSGIDPYSLSLNKLVFDTYENKGRSSTGENLIDIIENIKKGVSAPDGENKRPPIYILSWGGMEYFYCVMTRLSYTFTMFLADGTPVRALVDIDLREVDPTNLPGGRITNLAASRQGGRSPLNKSNPSTSGSRSVRNKNNTAALESLLKNN</sequence>
<evidence type="ECO:0000313" key="3">
    <source>
        <dbReference type="EMBL" id="MFL9466784.1"/>
    </source>
</evidence>
<proteinExistence type="predicted"/>
<feature type="region of interest" description="Disordered" evidence="1">
    <location>
        <begin position="160"/>
        <end position="207"/>
    </location>
</feature>
<evidence type="ECO:0000313" key="4">
    <source>
        <dbReference type="Proteomes" id="UP001628874"/>
    </source>
</evidence>
<comment type="caution">
    <text evidence="3">The sequence shown here is derived from an EMBL/GenBank/DDBJ whole genome shotgun (WGS) entry which is preliminary data.</text>
</comment>
<organism evidence="3 4">
    <name type="scientific">Scytonema tolypothrichoides VB-61278_2</name>
    <dbReference type="NCBI Taxonomy" id="3232314"/>
    <lineage>
        <taxon>Bacteria</taxon>
        <taxon>Bacillati</taxon>
        <taxon>Cyanobacteriota</taxon>
        <taxon>Cyanophyceae</taxon>
        <taxon>Nostocales</taxon>
        <taxon>Scytonemataceae</taxon>
        <taxon>Scytonema</taxon>
    </lineage>
</organism>